<dbReference type="Pfam" id="PF09998">
    <property type="entry name" value="DUF2239"/>
    <property type="match status" value="1"/>
</dbReference>
<gene>
    <name evidence="2" type="ORF">GCM10023144_16160</name>
</gene>
<accession>A0ABP8GSR6</accession>
<feature type="compositionally biased region" description="Low complexity" evidence="1">
    <location>
        <begin position="71"/>
        <end position="83"/>
    </location>
</feature>
<dbReference type="EMBL" id="BAABFO010000006">
    <property type="protein sequence ID" value="GAA4329413.1"/>
    <property type="molecule type" value="Genomic_DNA"/>
</dbReference>
<evidence type="ECO:0000256" key="1">
    <source>
        <dbReference type="SAM" id="MobiDB-lite"/>
    </source>
</evidence>
<reference evidence="3" key="1">
    <citation type="journal article" date="2019" name="Int. J. Syst. Evol. Microbiol.">
        <title>The Global Catalogue of Microorganisms (GCM) 10K type strain sequencing project: providing services to taxonomists for standard genome sequencing and annotation.</title>
        <authorList>
            <consortium name="The Broad Institute Genomics Platform"/>
            <consortium name="The Broad Institute Genome Sequencing Center for Infectious Disease"/>
            <person name="Wu L."/>
            <person name="Ma J."/>
        </authorList>
    </citation>
    <scope>NUCLEOTIDE SEQUENCE [LARGE SCALE GENOMIC DNA]</scope>
    <source>
        <strain evidence="3">JCM 17666</strain>
    </source>
</reference>
<dbReference type="Proteomes" id="UP001501671">
    <property type="component" value="Unassembled WGS sequence"/>
</dbReference>
<sequence>MNTANPASYTSFDGHRRIAAGSIQANALAVKQARARGAAGPVLVFDDATGRSVDIDTRGSDEDVLARLAEAGAGSAPAETPEPAEARGRGRPKLGVVPREVTLLPRHWEWLAGQPGGASVTLRKLVEEARRAGGEKDRLRQAQERAYHFMLAIAGDLPGFEEATRALFANDEPRFRAQVAGWPADVRDHAARLAFGGAAHAEAGRGSRAPESGVAA</sequence>
<proteinExistence type="predicted"/>
<feature type="region of interest" description="Disordered" evidence="1">
    <location>
        <begin position="71"/>
        <end position="93"/>
    </location>
</feature>
<dbReference type="InterPro" id="IPR018715">
    <property type="entry name" value="DUF2239"/>
</dbReference>
<name>A0ABP8GSR6_9BURK</name>
<evidence type="ECO:0000313" key="2">
    <source>
        <dbReference type="EMBL" id="GAA4329413.1"/>
    </source>
</evidence>
<dbReference type="RefSeq" id="WP_345248128.1">
    <property type="nucleotide sequence ID" value="NZ_BAABFO010000006.1"/>
</dbReference>
<comment type="caution">
    <text evidence="2">The sequence shown here is derived from an EMBL/GenBank/DDBJ whole genome shotgun (WGS) entry which is preliminary data.</text>
</comment>
<evidence type="ECO:0000313" key="3">
    <source>
        <dbReference type="Proteomes" id="UP001501671"/>
    </source>
</evidence>
<organism evidence="2 3">
    <name type="scientific">Pigmentiphaga soli</name>
    <dbReference type="NCBI Taxonomy" id="1007095"/>
    <lineage>
        <taxon>Bacteria</taxon>
        <taxon>Pseudomonadati</taxon>
        <taxon>Pseudomonadota</taxon>
        <taxon>Betaproteobacteria</taxon>
        <taxon>Burkholderiales</taxon>
        <taxon>Alcaligenaceae</taxon>
        <taxon>Pigmentiphaga</taxon>
    </lineage>
</organism>
<keyword evidence="3" id="KW-1185">Reference proteome</keyword>
<protein>
    <submittedName>
        <fullName evidence="2">DUF2239 family protein</fullName>
    </submittedName>
</protein>